<sequence>MSAQAFGAKMPTHVTLDDVASMAAADENHRYELSPEGVLSIRPPADPEHALLVTRMILWLASHGYEAEQLAADCGIDVGGGRVPDLTVWAKGMPPRRARSSYAGTSGLLLAVEVVSGGSEVTDRIIKKAEYAKAGIPRYWVVERDGGATVHRHILNDVGEYEPDPAGPQPLTWLLTSNPGIE</sequence>
<name>A0A1I1ZD71_9ACTN</name>
<keyword evidence="2" id="KW-0540">Nuclease</keyword>
<feature type="domain" description="Putative restriction endonuclease" evidence="1">
    <location>
        <begin position="23"/>
        <end position="175"/>
    </location>
</feature>
<evidence type="ECO:0000313" key="3">
    <source>
        <dbReference type="Proteomes" id="UP000199645"/>
    </source>
</evidence>
<dbReference type="SUPFAM" id="SSF52980">
    <property type="entry name" value="Restriction endonuclease-like"/>
    <property type="match status" value="1"/>
</dbReference>
<dbReference type="Gene3D" id="3.90.1570.10">
    <property type="entry name" value="tt1808, chain A"/>
    <property type="match status" value="1"/>
</dbReference>
<proteinExistence type="predicted"/>
<dbReference type="OrthoDB" id="196625at2"/>
<keyword evidence="2" id="KW-0378">Hydrolase</keyword>
<dbReference type="Proteomes" id="UP000199645">
    <property type="component" value="Unassembled WGS sequence"/>
</dbReference>
<accession>A0A1I1ZD71</accession>
<dbReference type="EMBL" id="FONV01000001">
    <property type="protein sequence ID" value="SFE29686.1"/>
    <property type="molecule type" value="Genomic_DNA"/>
</dbReference>
<dbReference type="Pfam" id="PF05685">
    <property type="entry name" value="Uma2"/>
    <property type="match status" value="1"/>
</dbReference>
<gene>
    <name evidence="2" type="ORF">SAMN05421541_10141</name>
</gene>
<evidence type="ECO:0000259" key="1">
    <source>
        <dbReference type="Pfam" id="PF05685"/>
    </source>
</evidence>
<dbReference type="PANTHER" id="PTHR35400">
    <property type="entry name" value="SLR1083 PROTEIN"/>
    <property type="match status" value="1"/>
</dbReference>
<dbReference type="AlphaFoldDB" id="A0A1I1ZD71"/>
<evidence type="ECO:0000313" key="2">
    <source>
        <dbReference type="EMBL" id="SFE29686.1"/>
    </source>
</evidence>
<dbReference type="InterPro" id="IPR012296">
    <property type="entry name" value="Nuclease_put_TT1808"/>
</dbReference>
<keyword evidence="3" id="KW-1185">Reference proteome</keyword>
<protein>
    <submittedName>
        <fullName evidence="2">Endonuclease, Uma2 family (Restriction endonuclease fold)</fullName>
    </submittedName>
</protein>
<dbReference type="CDD" id="cd06260">
    <property type="entry name" value="DUF820-like"/>
    <property type="match status" value="1"/>
</dbReference>
<dbReference type="InterPro" id="IPR011335">
    <property type="entry name" value="Restrct_endonuc-II-like"/>
</dbReference>
<dbReference type="GO" id="GO:0004519">
    <property type="term" value="F:endonuclease activity"/>
    <property type="evidence" value="ECO:0007669"/>
    <property type="project" value="UniProtKB-KW"/>
</dbReference>
<dbReference type="STRING" id="35752.SAMN05421541_10141"/>
<reference evidence="2 3" key="1">
    <citation type="submission" date="2016-10" db="EMBL/GenBank/DDBJ databases">
        <authorList>
            <person name="de Groot N.N."/>
        </authorList>
    </citation>
    <scope>NUCLEOTIDE SEQUENCE [LARGE SCALE GENOMIC DNA]</scope>
    <source>
        <strain evidence="2 3">DSM 43019</strain>
    </source>
</reference>
<dbReference type="PANTHER" id="PTHR35400:SF3">
    <property type="entry name" value="SLL1072 PROTEIN"/>
    <property type="match status" value="1"/>
</dbReference>
<keyword evidence="2" id="KW-0255">Endonuclease</keyword>
<dbReference type="InterPro" id="IPR008538">
    <property type="entry name" value="Uma2"/>
</dbReference>
<organism evidence="2 3">
    <name type="scientific">Actinoplanes philippinensis</name>
    <dbReference type="NCBI Taxonomy" id="35752"/>
    <lineage>
        <taxon>Bacteria</taxon>
        <taxon>Bacillati</taxon>
        <taxon>Actinomycetota</taxon>
        <taxon>Actinomycetes</taxon>
        <taxon>Micromonosporales</taxon>
        <taxon>Micromonosporaceae</taxon>
        <taxon>Actinoplanes</taxon>
    </lineage>
</organism>